<dbReference type="PANTHER" id="PTHR33136">
    <property type="entry name" value="RAPID ALKALINIZATION FACTOR-LIKE"/>
    <property type="match status" value="1"/>
</dbReference>
<keyword evidence="3" id="KW-1015">Disulfide bond</keyword>
<name>M2ZIL0_PSEFD</name>
<evidence type="ECO:0000313" key="5">
    <source>
        <dbReference type="EMBL" id="EME78954.1"/>
    </source>
</evidence>
<dbReference type="EMBL" id="KB446563">
    <property type="protein sequence ID" value="EME78954.1"/>
    <property type="molecule type" value="Genomic_DNA"/>
</dbReference>
<evidence type="ECO:0000256" key="4">
    <source>
        <dbReference type="SAM" id="SignalP"/>
    </source>
</evidence>
<dbReference type="InterPro" id="IPR008801">
    <property type="entry name" value="RALF"/>
</dbReference>
<dbReference type="RefSeq" id="XP_007931189.1">
    <property type="nucleotide sequence ID" value="XM_007932998.1"/>
</dbReference>
<dbReference type="HOGENOM" id="CLU_2172150_0_0_1"/>
<dbReference type="AlphaFoldDB" id="M2ZIL0"/>
<keyword evidence="6" id="KW-1185">Reference proteome</keyword>
<evidence type="ECO:0000313" key="6">
    <source>
        <dbReference type="Proteomes" id="UP000016932"/>
    </source>
</evidence>
<dbReference type="SMR" id="M2ZIL0"/>
<dbReference type="Proteomes" id="UP000016932">
    <property type="component" value="Unassembled WGS sequence"/>
</dbReference>
<protein>
    <submittedName>
        <fullName evidence="5">Uncharacterized protein</fullName>
    </submittedName>
</protein>
<dbReference type="VEuPathDB" id="FungiDB:MYCFIDRAFT_191031"/>
<sequence length="110" mass="12222">MRPIQIASFVAFVLPLFAFGSPVLETREVPIPPSVPQDIVAVLKKLGYKDTDVITVRLANKGEIRYIVYAALKRDCVPCSRLGDSWVNCHPGAYANDYRHSCNAIDLCRS</sequence>
<comment type="similarity">
    <text evidence="1">Belongs to the plant rapid alkalinization factor (RALF) family.</text>
</comment>
<feature type="signal peptide" evidence="4">
    <location>
        <begin position="1"/>
        <end position="20"/>
    </location>
</feature>
<evidence type="ECO:0000256" key="2">
    <source>
        <dbReference type="ARBA" id="ARBA00022729"/>
    </source>
</evidence>
<evidence type="ECO:0000256" key="3">
    <source>
        <dbReference type="ARBA" id="ARBA00023157"/>
    </source>
</evidence>
<feature type="chain" id="PRO_5004030924" evidence="4">
    <location>
        <begin position="21"/>
        <end position="110"/>
    </location>
</feature>
<dbReference type="PANTHER" id="PTHR33136:SF13">
    <property type="entry name" value="OS10G0328900 PROTEIN"/>
    <property type="match status" value="1"/>
</dbReference>
<keyword evidence="2 4" id="KW-0732">Signal</keyword>
<dbReference type="KEGG" id="pfj:MYCFIDRAFT_191031"/>
<accession>M2ZIL0</accession>
<dbReference type="Pfam" id="PF05498">
    <property type="entry name" value="RALF"/>
    <property type="match status" value="1"/>
</dbReference>
<dbReference type="GeneID" id="19335197"/>
<proteinExistence type="inferred from homology"/>
<gene>
    <name evidence="5" type="ORF">MYCFIDRAFT_191031</name>
</gene>
<dbReference type="OrthoDB" id="1613518at2759"/>
<evidence type="ECO:0000256" key="1">
    <source>
        <dbReference type="ARBA" id="ARBA00009178"/>
    </source>
</evidence>
<reference evidence="5 6" key="1">
    <citation type="journal article" date="2012" name="PLoS Pathog.">
        <title>Diverse lifestyles and strategies of plant pathogenesis encoded in the genomes of eighteen Dothideomycetes fungi.</title>
        <authorList>
            <person name="Ohm R.A."/>
            <person name="Feau N."/>
            <person name="Henrissat B."/>
            <person name="Schoch C.L."/>
            <person name="Horwitz B.A."/>
            <person name="Barry K.W."/>
            <person name="Condon B.J."/>
            <person name="Copeland A.C."/>
            <person name="Dhillon B."/>
            <person name="Glaser F."/>
            <person name="Hesse C.N."/>
            <person name="Kosti I."/>
            <person name="LaButti K."/>
            <person name="Lindquist E.A."/>
            <person name="Lucas S."/>
            <person name="Salamov A.A."/>
            <person name="Bradshaw R.E."/>
            <person name="Ciuffetti L."/>
            <person name="Hamelin R.C."/>
            <person name="Kema G.H.J."/>
            <person name="Lawrence C."/>
            <person name="Scott J.A."/>
            <person name="Spatafora J.W."/>
            <person name="Turgeon B.G."/>
            <person name="de Wit P.J.G.M."/>
            <person name="Zhong S."/>
            <person name="Goodwin S.B."/>
            <person name="Grigoriev I.V."/>
        </authorList>
    </citation>
    <scope>NUCLEOTIDE SEQUENCE [LARGE SCALE GENOMIC DNA]</scope>
    <source>
        <strain evidence="5 6">CIRAD86</strain>
    </source>
</reference>
<organism evidence="5 6">
    <name type="scientific">Pseudocercospora fijiensis (strain CIRAD86)</name>
    <name type="common">Black leaf streak disease fungus</name>
    <name type="synonym">Mycosphaerella fijiensis</name>
    <dbReference type="NCBI Taxonomy" id="383855"/>
    <lineage>
        <taxon>Eukaryota</taxon>
        <taxon>Fungi</taxon>
        <taxon>Dikarya</taxon>
        <taxon>Ascomycota</taxon>
        <taxon>Pezizomycotina</taxon>
        <taxon>Dothideomycetes</taxon>
        <taxon>Dothideomycetidae</taxon>
        <taxon>Mycosphaerellales</taxon>
        <taxon>Mycosphaerellaceae</taxon>
        <taxon>Pseudocercospora</taxon>
    </lineage>
</organism>
<dbReference type="GO" id="GO:0019722">
    <property type="term" value="P:calcium-mediated signaling"/>
    <property type="evidence" value="ECO:0007669"/>
    <property type="project" value="TreeGrafter"/>
</dbReference>